<dbReference type="Proteomes" id="UP000012046">
    <property type="component" value="Unassembled WGS sequence"/>
</dbReference>
<dbReference type="PATRIC" id="fig|1129374.4.peg.178"/>
<evidence type="ECO:0000256" key="1">
    <source>
        <dbReference type="ARBA" id="ARBA00023002"/>
    </source>
</evidence>
<reference evidence="3 4" key="1">
    <citation type="journal article" date="2012" name="J. Bacteriol.">
        <title>Genome Sequence of Extracellular-Protease-Producing Alishewanella jeotgali Isolated from Traditional Korean Fermented Seafood.</title>
        <authorList>
            <person name="Jung J."/>
            <person name="Chun J."/>
            <person name="Park W."/>
        </authorList>
    </citation>
    <scope>NUCLEOTIDE SEQUENCE [LARGE SCALE GENOMIC DNA]</scope>
    <source>
        <strain evidence="3 4">KCTC 22429</strain>
    </source>
</reference>
<name>H3ZA22_9ALTE</name>
<dbReference type="InterPro" id="IPR036188">
    <property type="entry name" value="FAD/NAD-bd_sf"/>
</dbReference>
<dbReference type="PANTHER" id="PTHR13847:SF281">
    <property type="entry name" value="FAD DEPENDENT OXIDOREDUCTASE DOMAIN-CONTAINING PROTEIN"/>
    <property type="match status" value="1"/>
</dbReference>
<dbReference type="eggNOG" id="COG0665">
    <property type="taxonomic scope" value="Bacteria"/>
</dbReference>
<dbReference type="GO" id="GO:0005737">
    <property type="term" value="C:cytoplasm"/>
    <property type="evidence" value="ECO:0007669"/>
    <property type="project" value="TreeGrafter"/>
</dbReference>
<evidence type="ECO:0000259" key="2">
    <source>
        <dbReference type="Pfam" id="PF01266"/>
    </source>
</evidence>
<dbReference type="Gene3D" id="3.50.50.60">
    <property type="entry name" value="FAD/NAD(P)-binding domain"/>
    <property type="match status" value="1"/>
</dbReference>
<dbReference type="EMBL" id="AHTH01000002">
    <property type="protein sequence ID" value="EHR42697.1"/>
    <property type="molecule type" value="Genomic_DNA"/>
</dbReference>
<gene>
    <name evidence="3" type="ORF">AJE_00870</name>
</gene>
<dbReference type="GO" id="GO:0016491">
    <property type="term" value="F:oxidoreductase activity"/>
    <property type="evidence" value="ECO:0007669"/>
    <property type="project" value="UniProtKB-KW"/>
</dbReference>
<evidence type="ECO:0000313" key="3">
    <source>
        <dbReference type="EMBL" id="EHR42697.1"/>
    </source>
</evidence>
<dbReference type="AlphaFoldDB" id="H3ZA22"/>
<sequence>MPAFYDPYIATSLDSGNHYVDSYWTAGTSVASQAQSSALPKQAEIVVVGAGYTGLSCAYELSQRYQRQVVLLEANQPGWGCSSRNAGFVLRGTGRLGLSQLKARFGLELAQLFHQEYGLALQRLKDLVAVGNIDCQAQTPGYLKIAHTVKQAQLLQQQAERLQRDFAYAVSFLDQTALQACINSPGAFGALRLPDCYGINPFLLLRGLAGLAERSGVKLFANTSLQAINHTGAGYQLTTSAGSLHCEKLVLATNAYTPKNILPELNRGCLPVLSSIIVTRPLTASELSACGLTPGFMAMDTRALKYYYRLLPDNRVLFGGRSAISGADLAKPHYPAQLRQALWQTLPALQGIDYQYHWAGWVGVSYDDLPRIAQTSEGIYYAAGYCGSGVSYSLLAGQRLAEKLMGETLPPLPLYQSPLQPFPFTRGRRLAQYAYYQWAQFADRFLS</sequence>
<dbReference type="InterPro" id="IPR006076">
    <property type="entry name" value="FAD-dep_OxRdtase"/>
</dbReference>
<keyword evidence="4" id="KW-1185">Reference proteome</keyword>
<dbReference type="RefSeq" id="WP_008949245.1">
    <property type="nucleotide sequence ID" value="NZ_AHTH01000002.1"/>
</dbReference>
<dbReference type="Gene3D" id="3.30.9.10">
    <property type="entry name" value="D-Amino Acid Oxidase, subunit A, domain 2"/>
    <property type="match status" value="1"/>
</dbReference>
<organism evidence="3 4">
    <name type="scientific">Alishewanella jeotgali KCTC 22429</name>
    <dbReference type="NCBI Taxonomy" id="1129374"/>
    <lineage>
        <taxon>Bacteria</taxon>
        <taxon>Pseudomonadati</taxon>
        <taxon>Pseudomonadota</taxon>
        <taxon>Gammaproteobacteria</taxon>
        <taxon>Alteromonadales</taxon>
        <taxon>Alteromonadaceae</taxon>
        <taxon>Alishewanella</taxon>
    </lineage>
</organism>
<evidence type="ECO:0000313" key="4">
    <source>
        <dbReference type="Proteomes" id="UP000012046"/>
    </source>
</evidence>
<keyword evidence="1" id="KW-0560">Oxidoreductase</keyword>
<dbReference type="SUPFAM" id="SSF51905">
    <property type="entry name" value="FAD/NAD(P)-binding domain"/>
    <property type="match status" value="1"/>
</dbReference>
<protein>
    <submittedName>
        <fullName evidence="3">FAD dependent oxidoreductase</fullName>
    </submittedName>
</protein>
<comment type="caution">
    <text evidence="3">The sequence shown here is derived from an EMBL/GenBank/DDBJ whole genome shotgun (WGS) entry which is preliminary data.</text>
</comment>
<dbReference type="PANTHER" id="PTHR13847">
    <property type="entry name" value="SARCOSINE DEHYDROGENASE-RELATED"/>
    <property type="match status" value="1"/>
</dbReference>
<proteinExistence type="predicted"/>
<dbReference type="STRING" id="1129374.AJE_00870"/>
<accession>H3ZA22</accession>
<feature type="domain" description="FAD dependent oxidoreductase" evidence="2">
    <location>
        <begin position="45"/>
        <end position="402"/>
    </location>
</feature>
<dbReference type="Pfam" id="PF01266">
    <property type="entry name" value="DAO"/>
    <property type="match status" value="1"/>
</dbReference>